<dbReference type="EMBL" id="PJQD01000122">
    <property type="protein sequence ID" value="POY70313.1"/>
    <property type="molecule type" value="Genomic_DNA"/>
</dbReference>
<dbReference type="STRING" id="741276.A0A2S5B0L0"/>
<feature type="domain" description="FMR1-interacting protein 1 conserved" evidence="2">
    <location>
        <begin position="266"/>
        <end position="308"/>
    </location>
</feature>
<feature type="compositionally biased region" description="Polar residues" evidence="1">
    <location>
        <begin position="219"/>
        <end position="231"/>
    </location>
</feature>
<organism evidence="3 4">
    <name type="scientific">Rhodotorula taiwanensis</name>
    <dbReference type="NCBI Taxonomy" id="741276"/>
    <lineage>
        <taxon>Eukaryota</taxon>
        <taxon>Fungi</taxon>
        <taxon>Dikarya</taxon>
        <taxon>Basidiomycota</taxon>
        <taxon>Pucciniomycotina</taxon>
        <taxon>Microbotryomycetes</taxon>
        <taxon>Sporidiobolales</taxon>
        <taxon>Sporidiobolaceae</taxon>
        <taxon>Rhodotorula</taxon>
    </lineage>
</organism>
<dbReference type="GO" id="GO:0000492">
    <property type="term" value="P:box C/D snoRNP assembly"/>
    <property type="evidence" value="ECO:0007669"/>
    <property type="project" value="TreeGrafter"/>
</dbReference>
<feature type="compositionally biased region" description="Low complexity" evidence="1">
    <location>
        <begin position="634"/>
        <end position="644"/>
    </location>
</feature>
<feature type="compositionally biased region" description="Acidic residues" evidence="1">
    <location>
        <begin position="400"/>
        <end position="417"/>
    </location>
</feature>
<name>A0A2S5B0L0_9BASI</name>
<feature type="region of interest" description="Disordered" evidence="1">
    <location>
        <begin position="1"/>
        <end position="48"/>
    </location>
</feature>
<feature type="compositionally biased region" description="Basic and acidic residues" evidence="1">
    <location>
        <begin position="373"/>
        <end position="382"/>
    </location>
</feature>
<feature type="compositionally biased region" description="Low complexity" evidence="1">
    <location>
        <begin position="146"/>
        <end position="159"/>
    </location>
</feature>
<feature type="compositionally biased region" description="Basic and acidic residues" evidence="1">
    <location>
        <begin position="233"/>
        <end position="243"/>
    </location>
</feature>
<gene>
    <name evidence="3" type="ORF">BMF94_6593</name>
</gene>
<dbReference type="PANTHER" id="PTHR13309:SF0">
    <property type="entry name" value="FMR1-INTERACTING PROTEIN NUFIP1"/>
    <property type="match status" value="1"/>
</dbReference>
<dbReference type="Proteomes" id="UP000237144">
    <property type="component" value="Unassembled WGS sequence"/>
</dbReference>
<evidence type="ECO:0000313" key="3">
    <source>
        <dbReference type="EMBL" id="POY70313.1"/>
    </source>
</evidence>
<feature type="compositionally biased region" description="Low complexity" evidence="1">
    <location>
        <begin position="172"/>
        <end position="191"/>
    </location>
</feature>
<dbReference type="InterPro" id="IPR019496">
    <property type="entry name" value="NUFIP1_cons_dom"/>
</dbReference>
<protein>
    <recommendedName>
        <fullName evidence="2">FMR1-interacting protein 1 conserved domain-containing protein</fullName>
    </recommendedName>
</protein>
<feature type="compositionally biased region" description="Pro residues" evidence="1">
    <location>
        <begin position="598"/>
        <end position="611"/>
    </location>
</feature>
<feature type="region of interest" description="Disordered" evidence="1">
    <location>
        <begin position="306"/>
        <end position="486"/>
    </location>
</feature>
<comment type="caution">
    <text evidence="3">The sequence shown here is derived from an EMBL/GenBank/DDBJ whole genome shotgun (WGS) entry which is preliminary data.</text>
</comment>
<dbReference type="OrthoDB" id="273070at2759"/>
<dbReference type="GO" id="GO:0003723">
    <property type="term" value="F:RNA binding"/>
    <property type="evidence" value="ECO:0007669"/>
    <property type="project" value="InterPro"/>
</dbReference>
<sequence>MSYGQPPNGPTRRTAPLIQRPSAAATPAPAPPLHSTGPTAGPYAPIGYQAPAQGHYNPAFAAAHAFGAYQQPHYSYPNQLGHPFPPQHPYAAAQAQYGVVQAYGAHHLASRAPGGATGGGAYTDSGAGPSRPQAHAPSMYPPRIPAAASSSGTSHTAHGLPARPAVNSYPDPSASRAVPSSSSHSSSRNPAGAPPAGRPRNPRTNGGSGPTSRGPELVQCSQADCTYSGTRKQVREHEEDRHLIYAPGREPKPWSGSLKPLEGAVIEGTGISLDTPEAVARWIQERKKRWPSNKVVEEKEKARAERVAAGLEAPPRERGGGRGRGRGGRGRAGAGFGHTDFTARDPAGTHGRPRDLPEDAPPAAGSTVEADEPAPKRVKLEDGSAADAAQPAVRKYGDDRDYDDASADEDEDEDGAPEEASAKPEAAMSRVSPEPTPAEVPSTREPQKRFQVLPPNAGPPPPPKRRRPAPAPAPHNPFARPAGFSDPFSLVEERDYRHIVSDVLQVIEFLGANDWLRGVEIRRGQVEEESGIEVLQDLEEKATPALKGLSGGADGDSVKGGAAIVELATTAPATDIQIADASSVSAQSSKPTSATETLPPPPPPSLPPVASKPPVAGLFADYGSDSEDDEADEQAVASALMASA</sequence>
<dbReference type="Pfam" id="PF10453">
    <property type="entry name" value="NUFIP1"/>
    <property type="match status" value="1"/>
</dbReference>
<dbReference type="PANTHER" id="PTHR13309">
    <property type="entry name" value="NUCLEAR FRAGILE X MENTAL RETARDATION PROTEIN INTERACTING PROTEIN 1"/>
    <property type="match status" value="1"/>
</dbReference>
<proteinExistence type="predicted"/>
<dbReference type="InterPro" id="IPR039136">
    <property type="entry name" value="NUFIP1-like"/>
</dbReference>
<evidence type="ECO:0000313" key="4">
    <source>
        <dbReference type="Proteomes" id="UP000237144"/>
    </source>
</evidence>
<feature type="compositionally biased region" description="Acidic residues" evidence="1">
    <location>
        <begin position="624"/>
        <end position="633"/>
    </location>
</feature>
<evidence type="ECO:0000256" key="1">
    <source>
        <dbReference type="SAM" id="MobiDB-lite"/>
    </source>
</evidence>
<feature type="compositionally biased region" description="Low complexity" evidence="1">
    <location>
        <begin position="612"/>
        <end position="623"/>
    </location>
</feature>
<feature type="compositionally biased region" description="Polar residues" evidence="1">
    <location>
        <begin position="580"/>
        <end position="590"/>
    </location>
</feature>
<reference evidence="3 4" key="1">
    <citation type="journal article" date="2018" name="Front. Microbiol.">
        <title>Prospects for Fungal Bioremediation of Acidic Radioactive Waste Sites: Characterization and Genome Sequence of Rhodotorula taiwanensis MD1149.</title>
        <authorList>
            <person name="Tkavc R."/>
            <person name="Matrosova V.Y."/>
            <person name="Grichenko O.E."/>
            <person name="Gostincar C."/>
            <person name="Volpe R.P."/>
            <person name="Klimenkova P."/>
            <person name="Gaidamakova E.K."/>
            <person name="Zhou C.E."/>
            <person name="Stewart B.J."/>
            <person name="Lyman M.G."/>
            <person name="Malfatti S.A."/>
            <person name="Rubinfeld B."/>
            <person name="Courtot M."/>
            <person name="Singh J."/>
            <person name="Dalgard C.L."/>
            <person name="Hamilton T."/>
            <person name="Frey K.G."/>
            <person name="Gunde-Cimerman N."/>
            <person name="Dugan L."/>
            <person name="Daly M.J."/>
        </authorList>
    </citation>
    <scope>NUCLEOTIDE SEQUENCE [LARGE SCALE GENOMIC DNA]</scope>
    <source>
        <strain evidence="3 4">MD1149</strain>
    </source>
</reference>
<evidence type="ECO:0000259" key="2">
    <source>
        <dbReference type="Pfam" id="PF10453"/>
    </source>
</evidence>
<feature type="region of interest" description="Disordered" evidence="1">
    <location>
        <begin position="580"/>
        <end position="644"/>
    </location>
</feature>
<dbReference type="AlphaFoldDB" id="A0A2S5B0L0"/>
<keyword evidence="4" id="KW-1185">Reference proteome</keyword>
<dbReference type="GO" id="GO:0005634">
    <property type="term" value="C:nucleus"/>
    <property type="evidence" value="ECO:0007669"/>
    <property type="project" value="TreeGrafter"/>
</dbReference>
<accession>A0A2S5B0L0</accession>
<feature type="region of interest" description="Disordered" evidence="1">
    <location>
        <begin position="115"/>
        <end position="256"/>
    </location>
</feature>